<evidence type="ECO:0000256" key="5">
    <source>
        <dbReference type="ARBA" id="ARBA00023054"/>
    </source>
</evidence>
<sequence length="1194" mass="129512">MQLKQLTINGFKSFADKTTIEFVSGLTGIVGPNGSGKSNITEAIRWALGEQSAKSLRGEKMGDVIFAGTANRPPLNRAEVVMTFDNSDGYLKEQPATVAITRRLYRDGESDFLINNQAVRLKDIVDLFMDSGLGKESFSFISQGRVEAIFNSKPEERRGILEEAAGVLKYKQQKTKAERELTTTDDNLDRVNDIIQELHRQLAPLEEQASLARDFEQQTSEYQQIHKQILALEIQQFAAEQEQTQAANRETKQIVAAQADRAKSLEAKSEALTQTEDDLERELNQLNDDILAKSMRLEGLTGEANLSSERVSNAQSTLAELKEQLASATSDRESAEAQVQTLSDQVAAQTTKRAALAKALQDQQAAAHTPAQLNEQLDAAQNHYIDLLQQQATNKNALAATEKDQELAARQSSADATRLHGLQQAAAEAKATAATQATKVADLTSQLATASATLDEAQDRLTAAREAQAGADTAYRDHVAEFQRAKARYETLSELKEDYSGFYAGVRAVLKHKANLTGVIGAVAELLTVPAKYQQAMDVALGANLQAVVTTDETAAREAITYLKQTRAGRATFLPVSVIRPRQLPAAVQRQLAEAPGFIGVGSDLVQADQAVQNVVANLLGSLIVADTLANGVKLANLSGHRYRIVTLDGDILSPGGAMTGGHAQRSGVSPLARTQEAARLKQTLADMVPALQREKAALDDKTAAVATATTAVTEAQATSTRLTADLRAATAQRDSLAEQATQATRQAQAAKLAADATTDFAAKLTTLQHTATELAAAIAQAQATITNTKEQLNSATAAEAEYQAQLNQRQTALAVLTTEWQTAKTQLQQWQDQAAQLAQQVKTLTARIARITRESADTAEEKANREATIKRLNSELATLKARQDQQAKAKAANHTTLSEVSAQISTAYAKQNAAMATAEQQAASLSRLKLNLENRLATLAEDYQLSFEAAQQLVTQQPAELPAMKSKLKLLKRGLDDLGPVNPNAIAEYDNVKQRYEFLHKQQTDLLDAKAQLLATMGELDEEVKVRFKDMFDQTNAAFEEIFPKMFGGGHAHLSLTDPDDLLNTGLEISAEPPGKKLQRLSLLSGGERALTAIVLLFAILQVRPVPFSILDEVEASLDDVNVNRFGEFLKHYSSDTQFIVITHRRGTMLAANMLYGVTMQESGVSKMMAVSLDQLAKPAASHPKEDEHGVIR</sequence>
<evidence type="ECO:0000313" key="10">
    <source>
        <dbReference type="Proteomes" id="UP000051804"/>
    </source>
</evidence>
<dbReference type="SMART" id="SM00968">
    <property type="entry name" value="SMC_hinge"/>
    <property type="match status" value="1"/>
</dbReference>
<evidence type="ECO:0000256" key="7">
    <source>
        <dbReference type="HAMAP-Rule" id="MF_01894"/>
    </source>
</evidence>
<dbReference type="GO" id="GO:0005737">
    <property type="term" value="C:cytoplasm"/>
    <property type="evidence" value="ECO:0007669"/>
    <property type="project" value="UniProtKB-SubCell"/>
</dbReference>
<feature type="coiled-coil region" evidence="7">
    <location>
        <begin position="440"/>
        <end position="467"/>
    </location>
</feature>
<protein>
    <recommendedName>
        <fullName evidence="7">Chromosome partition protein Smc</fullName>
    </recommendedName>
</protein>
<keyword evidence="10" id="KW-1185">Reference proteome</keyword>
<dbReference type="AlphaFoldDB" id="A0A0R1K0F3"/>
<evidence type="ECO:0000259" key="8">
    <source>
        <dbReference type="SMART" id="SM00968"/>
    </source>
</evidence>
<dbReference type="SUPFAM" id="SSF52540">
    <property type="entry name" value="P-loop containing nucleoside triphosphate hydrolases"/>
    <property type="match status" value="1"/>
</dbReference>
<dbReference type="GO" id="GO:0007059">
    <property type="term" value="P:chromosome segregation"/>
    <property type="evidence" value="ECO:0007669"/>
    <property type="project" value="UniProtKB-UniRule"/>
</dbReference>
<evidence type="ECO:0000256" key="1">
    <source>
        <dbReference type="ARBA" id="ARBA00004496"/>
    </source>
</evidence>
<keyword evidence="4 7" id="KW-0067">ATP-binding</keyword>
<dbReference type="InterPro" id="IPR024704">
    <property type="entry name" value="SMC"/>
</dbReference>
<dbReference type="PANTHER" id="PTHR43977">
    <property type="entry name" value="STRUCTURAL MAINTENANCE OF CHROMOSOMES PROTEIN 3"/>
    <property type="match status" value="1"/>
</dbReference>
<keyword evidence="3 7" id="KW-0547">Nucleotide-binding</keyword>
<dbReference type="SUPFAM" id="SSF90257">
    <property type="entry name" value="Myosin rod fragments"/>
    <property type="match status" value="1"/>
</dbReference>
<dbReference type="InterPro" id="IPR011890">
    <property type="entry name" value="SMC_prok"/>
</dbReference>
<dbReference type="HAMAP" id="MF_01894">
    <property type="entry name" value="Smc_prok"/>
    <property type="match status" value="1"/>
</dbReference>
<evidence type="ECO:0000313" key="9">
    <source>
        <dbReference type="EMBL" id="KRK74324.1"/>
    </source>
</evidence>
<dbReference type="PIRSF" id="PIRSF005719">
    <property type="entry name" value="SMC"/>
    <property type="match status" value="1"/>
</dbReference>
<dbReference type="Gene3D" id="1.20.1060.20">
    <property type="match status" value="1"/>
</dbReference>
<feature type="coiled-coil region" evidence="7">
    <location>
        <begin position="727"/>
        <end position="943"/>
    </location>
</feature>
<dbReference type="STRING" id="1291734.FD02_GL000927"/>
<dbReference type="Pfam" id="PF02463">
    <property type="entry name" value="SMC_N"/>
    <property type="match status" value="1"/>
</dbReference>
<dbReference type="FunFam" id="3.40.50.300:FF:000984">
    <property type="entry name" value="Chromosome partition protein Smc"/>
    <property type="match status" value="1"/>
</dbReference>
<organism evidence="9 10">
    <name type="scientific">Lacticaseibacillus nasuensis JCM 17158</name>
    <dbReference type="NCBI Taxonomy" id="1291734"/>
    <lineage>
        <taxon>Bacteria</taxon>
        <taxon>Bacillati</taxon>
        <taxon>Bacillota</taxon>
        <taxon>Bacilli</taxon>
        <taxon>Lactobacillales</taxon>
        <taxon>Lactobacillaceae</taxon>
        <taxon>Lacticaseibacillus</taxon>
    </lineage>
</organism>
<dbReference type="OrthoDB" id="9808768at2"/>
<dbReference type="Pfam" id="PF06470">
    <property type="entry name" value="SMC_hinge"/>
    <property type="match status" value="1"/>
</dbReference>
<dbReference type="EMBL" id="AZDJ01000001">
    <property type="protein sequence ID" value="KRK74324.1"/>
    <property type="molecule type" value="Genomic_DNA"/>
</dbReference>
<dbReference type="GO" id="GO:0003677">
    <property type="term" value="F:DNA binding"/>
    <property type="evidence" value="ECO:0007669"/>
    <property type="project" value="UniProtKB-UniRule"/>
</dbReference>
<dbReference type="GO" id="GO:0016887">
    <property type="term" value="F:ATP hydrolysis activity"/>
    <property type="evidence" value="ECO:0007669"/>
    <property type="project" value="InterPro"/>
</dbReference>
<comment type="caution">
    <text evidence="9">The sequence shown here is derived from an EMBL/GenBank/DDBJ whole genome shotgun (WGS) entry which is preliminary data.</text>
</comment>
<dbReference type="InterPro" id="IPR003395">
    <property type="entry name" value="RecF/RecN/SMC_N"/>
</dbReference>
<dbReference type="Proteomes" id="UP000051804">
    <property type="component" value="Unassembled WGS sequence"/>
</dbReference>
<dbReference type="GO" id="GO:0007062">
    <property type="term" value="P:sister chromatid cohesion"/>
    <property type="evidence" value="ECO:0007669"/>
    <property type="project" value="InterPro"/>
</dbReference>
<comment type="subcellular location">
    <subcellularLocation>
        <location evidence="1 7">Cytoplasm</location>
    </subcellularLocation>
</comment>
<keyword evidence="5 7" id="KW-0175">Coiled coil</keyword>
<keyword evidence="2 7" id="KW-0963">Cytoplasm</keyword>
<feature type="domain" description="SMC hinge" evidence="8">
    <location>
        <begin position="517"/>
        <end position="636"/>
    </location>
</feature>
<feature type="coiled-coil region" evidence="7">
    <location>
        <begin position="262"/>
        <end position="352"/>
    </location>
</feature>
<comment type="domain">
    <text evidence="7">Contains large globular domains required for ATP hydrolysis at each terminus and a third globular domain forming a flexible hinge near the middle of the molecule. These domains are separated by coiled-coil structures.</text>
</comment>
<gene>
    <name evidence="7" type="primary">smc</name>
    <name evidence="9" type="ORF">FD02_GL000927</name>
</gene>
<name>A0A0R1K0F3_9LACO</name>
<dbReference type="FunFam" id="3.40.50.300:FF:000901">
    <property type="entry name" value="Chromosome partition protein Smc"/>
    <property type="match status" value="1"/>
</dbReference>
<dbReference type="InterPro" id="IPR027417">
    <property type="entry name" value="P-loop_NTPase"/>
</dbReference>
<dbReference type="RefSeq" id="WP_056949901.1">
    <property type="nucleotide sequence ID" value="NZ_AZDJ01000001.1"/>
</dbReference>
<keyword evidence="6 7" id="KW-0238">DNA-binding</keyword>
<feature type="binding site" evidence="7">
    <location>
        <begin position="32"/>
        <end position="39"/>
    </location>
    <ligand>
        <name>ATP</name>
        <dbReference type="ChEBI" id="CHEBI:30616"/>
    </ligand>
</feature>
<dbReference type="SUPFAM" id="SSF75553">
    <property type="entry name" value="Smc hinge domain"/>
    <property type="match status" value="1"/>
</dbReference>
<accession>A0A0R1K0F3</accession>
<comment type="similarity">
    <text evidence="7">Belongs to the SMC family.</text>
</comment>
<dbReference type="CDD" id="cd03278">
    <property type="entry name" value="ABC_SMC_barmotin"/>
    <property type="match status" value="2"/>
</dbReference>
<comment type="subunit">
    <text evidence="7">Homodimer.</text>
</comment>
<evidence type="ECO:0000256" key="2">
    <source>
        <dbReference type="ARBA" id="ARBA00022490"/>
    </source>
</evidence>
<dbReference type="GO" id="GO:0005524">
    <property type="term" value="F:ATP binding"/>
    <property type="evidence" value="ECO:0007669"/>
    <property type="project" value="UniProtKB-UniRule"/>
</dbReference>
<evidence type="ECO:0000256" key="4">
    <source>
        <dbReference type="ARBA" id="ARBA00022840"/>
    </source>
</evidence>
<evidence type="ECO:0000256" key="3">
    <source>
        <dbReference type="ARBA" id="ARBA00022741"/>
    </source>
</evidence>
<dbReference type="GO" id="GO:0030261">
    <property type="term" value="P:chromosome condensation"/>
    <property type="evidence" value="ECO:0007669"/>
    <property type="project" value="InterPro"/>
</dbReference>
<dbReference type="NCBIfam" id="TIGR02168">
    <property type="entry name" value="SMC_prok_B"/>
    <property type="match status" value="1"/>
</dbReference>
<dbReference type="InterPro" id="IPR010935">
    <property type="entry name" value="SMC_hinge"/>
</dbReference>
<dbReference type="Gene3D" id="3.40.50.300">
    <property type="entry name" value="P-loop containing nucleotide triphosphate hydrolases"/>
    <property type="match status" value="2"/>
</dbReference>
<dbReference type="GO" id="GO:0005694">
    <property type="term" value="C:chromosome"/>
    <property type="evidence" value="ECO:0007669"/>
    <property type="project" value="InterPro"/>
</dbReference>
<dbReference type="PATRIC" id="fig|1291734.4.peg.954"/>
<reference evidence="9 10" key="1">
    <citation type="journal article" date="2015" name="Genome Announc.">
        <title>Expanding the biotechnology potential of lactobacilli through comparative genomics of 213 strains and associated genera.</title>
        <authorList>
            <person name="Sun Z."/>
            <person name="Harris H.M."/>
            <person name="McCann A."/>
            <person name="Guo C."/>
            <person name="Argimon S."/>
            <person name="Zhang W."/>
            <person name="Yang X."/>
            <person name="Jeffery I.B."/>
            <person name="Cooney J.C."/>
            <person name="Kagawa T.F."/>
            <person name="Liu W."/>
            <person name="Song Y."/>
            <person name="Salvetti E."/>
            <person name="Wrobel A."/>
            <person name="Rasinkangas P."/>
            <person name="Parkhill J."/>
            <person name="Rea M.C."/>
            <person name="O'Sullivan O."/>
            <person name="Ritari J."/>
            <person name="Douillard F.P."/>
            <person name="Paul Ross R."/>
            <person name="Yang R."/>
            <person name="Briner A.E."/>
            <person name="Felis G.E."/>
            <person name="de Vos W.M."/>
            <person name="Barrangou R."/>
            <person name="Klaenhammer T.R."/>
            <person name="Caufield P.W."/>
            <person name="Cui Y."/>
            <person name="Zhang H."/>
            <person name="O'Toole P.W."/>
        </authorList>
    </citation>
    <scope>NUCLEOTIDE SEQUENCE [LARGE SCALE GENOMIC DNA]</scope>
    <source>
        <strain evidence="9 10">JCM 17158</strain>
    </source>
</reference>
<evidence type="ECO:0000256" key="6">
    <source>
        <dbReference type="ARBA" id="ARBA00023125"/>
    </source>
</evidence>
<comment type="function">
    <text evidence="7">Required for chromosome condensation and partitioning.</text>
</comment>
<dbReference type="GO" id="GO:0006260">
    <property type="term" value="P:DNA replication"/>
    <property type="evidence" value="ECO:0007669"/>
    <property type="project" value="UniProtKB-UniRule"/>
</dbReference>
<dbReference type="Gene3D" id="3.30.70.1620">
    <property type="match status" value="1"/>
</dbReference>
<dbReference type="InterPro" id="IPR036277">
    <property type="entry name" value="SMC_hinge_sf"/>
</dbReference>
<proteinExistence type="inferred from homology"/>